<feature type="signal peptide" evidence="1">
    <location>
        <begin position="1"/>
        <end position="26"/>
    </location>
</feature>
<dbReference type="InterPro" id="IPR036249">
    <property type="entry name" value="Thioredoxin-like_sf"/>
</dbReference>
<dbReference type="EMBL" id="JBFRYB010000001">
    <property type="protein sequence ID" value="MEX1665450.1"/>
    <property type="molecule type" value="Genomic_DNA"/>
</dbReference>
<dbReference type="Proteomes" id="UP001557484">
    <property type="component" value="Unassembled WGS sequence"/>
</dbReference>
<evidence type="ECO:0000313" key="3">
    <source>
        <dbReference type="EMBL" id="MEX1665450.1"/>
    </source>
</evidence>
<accession>A0ABV3TW34</accession>
<feature type="chain" id="PRO_5046671925" evidence="1">
    <location>
        <begin position="27"/>
        <end position="158"/>
    </location>
</feature>
<gene>
    <name evidence="3" type="ORF">AB4875_08100</name>
</gene>
<sequence>MNKRRFLLAFFTFAIISLALPITSYAETTGGAENPAFNLQDYRGKVVYLDFWASWCGPCRASFPFMNDLPAEYGDDLAVVTINLDEDRDNADEFIAEFKPNFPVFFDSKGSVASQYGVSGMPNSFLFDRNGELILKHMGFTKKDPEFLRAKISAAISR</sequence>
<dbReference type="SUPFAM" id="SSF52833">
    <property type="entry name" value="Thioredoxin-like"/>
    <property type="match status" value="1"/>
</dbReference>
<keyword evidence="4" id="KW-1185">Reference proteome</keyword>
<evidence type="ECO:0000259" key="2">
    <source>
        <dbReference type="PROSITE" id="PS51352"/>
    </source>
</evidence>
<keyword evidence="1" id="KW-0732">Signal</keyword>
<dbReference type="RefSeq" id="WP_368375553.1">
    <property type="nucleotide sequence ID" value="NZ_JBFRYB010000001.1"/>
</dbReference>
<feature type="domain" description="Thioredoxin" evidence="2">
    <location>
        <begin position="14"/>
        <end position="157"/>
    </location>
</feature>
<dbReference type="PANTHER" id="PTHR42852:SF18">
    <property type="entry name" value="CHROMOSOME UNDETERMINED SCAFFOLD_47, WHOLE GENOME SHOTGUN SEQUENCE"/>
    <property type="match status" value="1"/>
</dbReference>
<dbReference type="Pfam" id="PF08534">
    <property type="entry name" value="Redoxin"/>
    <property type="match status" value="1"/>
</dbReference>
<dbReference type="PROSITE" id="PS51352">
    <property type="entry name" value="THIOREDOXIN_2"/>
    <property type="match status" value="1"/>
</dbReference>
<proteinExistence type="predicted"/>
<dbReference type="CDD" id="cd02966">
    <property type="entry name" value="TlpA_like_family"/>
    <property type="match status" value="1"/>
</dbReference>
<dbReference type="InterPro" id="IPR013740">
    <property type="entry name" value="Redoxin"/>
</dbReference>
<dbReference type="InterPro" id="IPR013766">
    <property type="entry name" value="Thioredoxin_domain"/>
</dbReference>
<organism evidence="3 4">
    <name type="scientific">Zhongshania arctica</name>
    <dbReference type="NCBI Taxonomy" id="3238302"/>
    <lineage>
        <taxon>Bacteria</taxon>
        <taxon>Pseudomonadati</taxon>
        <taxon>Pseudomonadota</taxon>
        <taxon>Gammaproteobacteria</taxon>
        <taxon>Cellvibrionales</taxon>
        <taxon>Spongiibacteraceae</taxon>
        <taxon>Zhongshania</taxon>
    </lineage>
</organism>
<dbReference type="PANTHER" id="PTHR42852">
    <property type="entry name" value="THIOL:DISULFIDE INTERCHANGE PROTEIN DSBE"/>
    <property type="match status" value="1"/>
</dbReference>
<name>A0ABV3TW34_9GAMM</name>
<comment type="caution">
    <text evidence="3">The sequence shown here is derived from an EMBL/GenBank/DDBJ whole genome shotgun (WGS) entry which is preliminary data.</text>
</comment>
<dbReference type="InterPro" id="IPR050553">
    <property type="entry name" value="Thioredoxin_ResA/DsbE_sf"/>
</dbReference>
<evidence type="ECO:0000256" key="1">
    <source>
        <dbReference type="SAM" id="SignalP"/>
    </source>
</evidence>
<dbReference type="Gene3D" id="3.40.30.10">
    <property type="entry name" value="Glutaredoxin"/>
    <property type="match status" value="1"/>
</dbReference>
<evidence type="ECO:0000313" key="4">
    <source>
        <dbReference type="Proteomes" id="UP001557484"/>
    </source>
</evidence>
<reference evidence="3 4" key="1">
    <citation type="journal article" date="2011" name="Int. J. Syst. Evol. Microbiol.">
        <title>Zhongshania antarctica gen. nov., sp. nov. and Zhongshania guokunii sp. nov., gammaproteobacteria respectively isolated from coastal attached (fast) ice and surface seawater of the Antarctic.</title>
        <authorList>
            <person name="Li H.J."/>
            <person name="Zhang X.Y."/>
            <person name="Chen C.X."/>
            <person name="Zhang Y.J."/>
            <person name="Gao Z.M."/>
            <person name="Yu Y."/>
            <person name="Chen X.L."/>
            <person name="Chen B."/>
            <person name="Zhang Y.Z."/>
        </authorList>
    </citation>
    <scope>NUCLEOTIDE SEQUENCE [LARGE SCALE GENOMIC DNA]</scope>
    <source>
        <strain evidence="3 4">R06B22</strain>
    </source>
</reference>
<protein>
    <submittedName>
        <fullName evidence="3">TlpA family protein disulfide reductase</fullName>
    </submittedName>
</protein>